<keyword evidence="6" id="KW-1185">Reference proteome</keyword>
<name>A0ABV7H1M2_9BURK</name>
<dbReference type="InterPro" id="IPR028081">
    <property type="entry name" value="Leu-bd"/>
</dbReference>
<evidence type="ECO:0000259" key="4">
    <source>
        <dbReference type="Pfam" id="PF13458"/>
    </source>
</evidence>
<accession>A0ABV7H1M2</accession>
<protein>
    <submittedName>
        <fullName evidence="5">Branched-chain amino acid ABC transporter substrate-binding protein</fullName>
    </submittedName>
</protein>
<comment type="caution">
    <text evidence="5">The sequence shown here is derived from an EMBL/GenBank/DDBJ whole genome shotgun (WGS) entry which is preliminary data.</text>
</comment>
<comment type="similarity">
    <text evidence="1">Belongs to the leucine-binding protein family.</text>
</comment>
<evidence type="ECO:0000256" key="2">
    <source>
        <dbReference type="ARBA" id="ARBA00022729"/>
    </source>
</evidence>
<proteinExistence type="inferred from homology"/>
<reference evidence="6" key="1">
    <citation type="journal article" date="2019" name="Int. J. Syst. Evol. Microbiol.">
        <title>The Global Catalogue of Microorganisms (GCM) 10K type strain sequencing project: providing services to taxonomists for standard genome sequencing and annotation.</title>
        <authorList>
            <consortium name="The Broad Institute Genomics Platform"/>
            <consortium name="The Broad Institute Genome Sequencing Center for Infectious Disease"/>
            <person name="Wu L."/>
            <person name="Ma J."/>
        </authorList>
    </citation>
    <scope>NUCLEOTIDE SEQUENCE [LARGE SCALE GENOMIC DNA]</scope>
    <source>
        <strain evidence="6">KCTC 52168</strain>
    </source>
</reference>
<feature type="signal peptide" evidence="3">
    <location>
        <begin position="1"/>
        <end position="29"/>
    </location>
</feature>
<feature type="chain" id="PRO_5046201788" evidence="3">
    <location>
        <begin position="30"/>
        <end position="427"/>
    </location>
</feature>
<dbReference type="RefSeq" id="WP_377300745.1">
    <property type="nucleotide sequence ID" value="NZ_CP180191.1"/>
</dbReference>
<dbReference type="PANTHER" id="PTHR30483">
    <property type="entry name" value="LEUCINE-SPECIFIC-BINDING PROTEIN"/>
    <property type="match status" value="1"/>
</dbReference>
<evidence type="ECO:0000256" key="3">
    <source>
        <dbReference type="SAM" id="SignalP"/>
    </source>
</evidence>
<dbReference type="InterPro" id="IPR051010">
    <property type="entry name" value="BCAA_transport"/>
</dbReference>
<evidence type="ECO:0000256" key="1">
    <source>
        <dbReference type="ARBA" id="ARBA00010062"/>
    </source>
</evidence>
<organism evidence="5 6">
    <name type="scientific">Piscinibacterium candidicorallinum</name>
    <dbReference type="NCBI Taxonomy" id="1793872"/>
    <lineage>
        <taxon>Bacteria</taxon>
        <taxon>Pseudomonadati</taxon>
        <taxon>Pseudomonadota</taxon>
        <taxon>Betaproteobacteria</taxon>
        <taxon>Burkholderiales</taxon>
        <taxon>Piscinibacterium</taxon>
    </lineage>
</organism>
<dbReference type="Proteomes" id="UP001595556">
    <property type="component" value="Unassembled WGS sequence"/>
</dbReference>
<dbReference type="Pfam" id="PF13458">
    <property type="entry name" value="Peripla_BP_6"/>
    <property type="match status" value="1"/>
</dbReference>
<feature type="domain" description="Leucine-binding protein" evidence="4">
    <location>
        <begin position="36"/>
        <end position="391"/>
    </location>
</feature>
<sequence>MHSKNSLVRSLMRGVVVAAALAGFSLAGAAQTAPEPIRLAVIEATSGNFANAGESVLRNLRFAVERVNARGGVKMAQGMRPLLLTAYDSKGQADEALVMFRAAKDDKAHFILQGNSSAVAAALIDATNKWNERNAQQRMLFLNYSAVDPTLTNERCSFWHFRFDAHADMRMHALTEALREDKAVKKIYLLNQDYSFGQAVARAAREQVAAKRPDIELVGEELHPVGRVRDFSPYVGKIVASGADAVITGNWGTDLSLLVKAAADGGFKGKFYTFYGNALSAPAAIGDAGVGKVLAVAEWHYNAGDAGAEAIYNAFRARYPAPRDDYLNARFITMIDMLAAAIERAGSPDAVAVARALEGMRFAAEPHEVVMRAEDHQLLSPLYVFRMAKQGGAVKYDVEGSGYGFVTERRIEARAVTLPSSCKMVRP</sequence>
<dbReference type="SUPFAM" id="SSF53822">
    <property type="entry name" value="Periplasmic binding protein-like I"/>
    <property type="match status" value="1"/>
</dbReference>
<dbReference type="Gene3D" id="3.40.50.2300">
    <property type="match status" value="2"/>
</dbReference>
<dbReference type="InterPro" id="IPR028082">
    <property type="entry name" value="Peripla_BP_I"/>
</dbReference>
<evidence type="ECO:0000313" key="5">
    <source>
        <dbReference type="EMBL" id="MFC3146483.1"/>
    </source>
</evidence>
<evidence type="ECO:0000313" key="6">
    <source>
        <dbReference type="Proteomes" id="UP001595556"/>
    </source>
</evidence>
<dbReference type="CDD" id="cd06329">
    <property type="entry name" value="PBP1_SBP-like"/>
    <property type="match status" value="1"/>
</dbReference>
<keyword evidence="2 3" id="KW-0732">Signal</keyword>
<dbReference type="EMBL" id="JBHRTI010000003">
    <property type="protein sequence ID" value="MFC3146483.1"/>
    <property type="molecule type" value="Genomic_DNA"/>
</dbReference>
<gene>
    <name evidence="5" type="ORF">ACFOEN_02370</name>
</gene>